<dbReference type="OrthoDB" id="9789501at2"/>
<evidence type="ECO:0000313" key="2">
    <source>
        <dbReference type="EMBL" id="SDC00880.1"/>
    </source>
</evidence>
<keyword evidence="3" id="KW-1185">Reference proteome</keyword>
<dbReference type="InterPro" id="IPR014914">
    <property type="entry name" value="RES_dom"/>
</dbReference>
<dbReference type="Proteomes" id="UP000198757">
    <property type="component" value="Unassembled WGS sequence"/>
</dbReference>
<evidence type="ECO:0000259" key="1">
    <source>
        <dbReference type="SMART" id="SM00953"/>
    </source>
</evidence>
<protein>
    <submittedName>
        <fullName evidence="2">RES domain-containing protein</fullName>
    </submittedName>
</protein>
<gene>
    <name evidence="2" type="ORF">SAMN04487894_10175</name>
</gene>
<organism evidence="2 3">
    <name type="scientific">Niabella drilacis (strain DSM 25811 / CCM 8410 / CCUG 62505 / LMG 26954 / E90)</name>
    <dbReference type="NCBI Taxonomy" id="1285928"/>
    <lineage>
        <taxon>Bacteria</taxon>
        <taxon>Pseudomonadati</taxon>
        <taxon>Bacteroidota</taxon>
        <taxon>Chitinophagia</taxon>
        <taxon>Chitinophagales</taxon>
        <taxon>Chitinophagaceae</taxon>
        <taxon>Niabella</taxon>
    </lineage>
</organism>
<accession>A0A1G6I370</accession>
<dbReference type="RefSeq" id="WP_090388061.1">
    <property type="nucleotide sequence ID" value="NZ_FMZO01000001.1"/>
</dbReference>
<dbReference type="Pfam" id="PF08808">
    <property type="entry name" value="RES"/>
    <property type="match status" value="1"/>
</dbReference>
<sequence>MHIYRIAQESFAMDLSGKGAWMNGGRWNSEGRFSLYASASRALALLEILAHAPAKMLTVKPYILLTLEVADTVQTEQIFPEMLPADWEVSESAQTTAQLGDRFLKRGEALLLMVPSVIMPEERNYVLNPLHADMKKVKIVHQRRVVFDKRLF</sequence>
<name>A0A1G6I370_NIADE</name>
<reference evidence="3" key="1">
    <citation type="submission" date="2016-10" db="EMBL/GenBank/DDBJ databases">
        <authorList>
            <person name="Varghese N."/>
            <person name="Submissions S."/>
        </authorList>
    </citation>
    <scope>NUCLEOTIDE SEQUENCE [LARGE SCALE GENOMIC DNA]</scope>
    <source>
        <strain evidence="3">DSM 25811 / CCM 8410 / LMG 26954 / E90</strain>
    </source>
</reference>
<proteinExistence type="predicted"/>
<evidence type="ECO:0000313" key="3">
    <source>
        <dbReference type="Proteomes" id="UP000198757"/>
    </source>
</evidence>
<dbReference type="EMBL" id="FMZO01000001">
    <property type="protein sequence ID" value="SDC00880.1"/>
    <property type="molecule type" value="Genomic_DNA"/>
</dbReference>
<dbReference type="SMART" id="SM00953">
    <property type="entry name" value="RES"/>
    <property type="match status" value="1"/>
</dbReference>
<dbReference type="STRING" id="1285928.SAMN04487894_10175"/>
<feature type="domain" description="RES" evidence="1">
    <location>
        <begin position="14"/>
        <end position="141"/>
    </location>
</feature>
<dbReference type="AlphaFoldDB" id="A0A1G6I370"/>